<dbReference type="OrthoDB" id="4565246at2"/>
<reference evidence="3 4" key="1">
    <citation type="submission" date="2019-06" db="EMBL/GenBank/DDBJ databases">
        <title>Sequencing the genomes of 1000 actinobacteria strains.</title>
        <authorList>
            <person name="Klenk H.-P."/>
        </authorList>
    </citation>
    <scope>NUCLEOTIDE SEQUENCE [LARGE SCALE GENOMIC DNA]</scope>
    <source>
        <strain evidence="3 4">DSM 19560</strain>
    </source>
</reference>
<evidence type="ECO:0000256" key="1">
    <source>
        <dbReference type="SAM" id="MobiDB-lite"/>
    </source>
</evidence>
<evidence type="ECO:0000313" key="4">
    <source>
        <dbReference type="Proteomes" id="UP000318297"/>
    </source>
</evidence>
<feature type="transmembrane region" description="Helical" evidence="2">
    <location>
        <begin position="107"/>
        <end position="130"/>
    </location>
</feature>
<keyword evidence="2" id="KW-0812">Transmembrane</keyword>
<feature type="region of interest" description="Disordered" evidence="1">
    <location>
        <begin position="507"/>
        <end position="540"/>
    </location>
</feature>
<sequence>MSAAEASVGDPASAPVYPVVRLMTAPGEVLVDGVPASAGRGESLMDAAIAMVARRAATSNARMVRVVVVDESGREFWHVVDAAGGVHDLVHGQQRPRTRQVSRRRTLAAAGVAGGVFVVAAASVGVAVIASTSSSRAAAPVRTVTVAPSATATQLPAAGVSGWSSGARWGSPQVASISSTEPAVAVTSGGAVFAALGSASSTSVSVARLSPATGQPLWKVGVPGQRVLQGPVFATVSGHRMVLVATDAAVSGVDLTTRRVSSWSIPSGSGASGVQLTAAGPVIPTSSASASVVDSSLTMAPRSVPAGAAGWVPLPDGQLLASDASGRVWRSGSAQVAGAPVQLAGPKGLSGAGTGVATSRVLVQQWSSSTAGSAGVVLRGYAVSTLKPLWTSSTVPAPVSGQTRLFGSWWWTGAVLVDVSTGHVVSLPQGMTVVGVDHGLIWATDTSGAIASYDLDGHQVTAAVDQPASSAGTVAQAIPVGMIGQQLLVSAATDSSGDLRLYLLPSTSASSSASGSPSALPSSTSPASSSTASPSKVKTR</sequence>
<organism evidence="3 4">
    <name type="scientific">Rudaeicoccus suwonensis</name>
    <dbReference type="NCBI Taxonomy" id="657409"/>
    <lineage>
        <taxon>Bacteria</taxon>
        <taxon>Bacillati</taxon>
        <taxon>Actinomycetota</taxon>
        <taxon>Actinomycetes</taxon>
        <taxon>Micrococcales</taxon>
        <taxon>Dermacoccaceae</taxon>
        <taxon>Rudaeicoccus</taxon>
    </lineage>
</organism>
<evidence type="ECO:0000313" key="3">
    <source>
        <dbReference type="EMBL" id="TWE07365.1"/>
    </source>
</evidence>
<keyword evidence="2" id="KW-1133">Transmembrane helix</keyword>
<dbReference type="AlphaFoldDB" id="A0A561DVI1"/>
<comment type="caution">
    <text evidence="3">The sequence shown here is derived from an EMBL/GenBank/DDBJ whole genome shotgun (WGS) entry which is preliminary data.</text>
</comment>
<keyword evidence="2" id="KW-0472">Membrane</keyword>
<dbReference type="Proteomes" id="UP000318297">
    <property type="component" value="Unassembled WGS sequence"/>
</dbReference>
<protein>
    <submittedName>
        <fullName evidence="3">Uncharacterized protein</fullName>
    </submittedName>
</protein>
<gene>
    <name evidence="3" type="ORF">BKA23_3378</name>
</gene>
<evidence type="ECO:0000256" key="2">
    <source>
        <dbReference type="SAM" id="Phobius"/>
    </source>
</evidence>
<name>A0A561DVI1_9MICO</name>
<dbReference type="RefSeq" id="WP_145230591.1">
    <property type="nucleotide sequence ID" value="NZ_VIVQ01000005.1"/>
</dbReference>
<proteinExistence type="predicted"/>
<dbReference type="SUPFAM" id="SSF50969">
    <property type="entry name" value="YVTN repeat-like/Quinoprotein amine dehydrogenase"/>
    <property type="match status" value="1"/>
</dbReference>
<keyword evidence="4" id="KW-1185">Reference proteome</keyword>
<accession>A0A561DVI1</accession>
<dbReference type="InterPro" id="IPR011044">
    <property type="entry name" value="Quino_amine_DH_bsu"/>
</dbReference>
<dbReference type="EMBL" id="VIVQ01000005">
    <property type="protein sequence ID" value="TWE07365.1"/>
    <property type="molecule type" value="Genomic_DNA"/>
</dbReference>